<name>A0ABR6NC85_9SPHN</name>
<comment type="caution">
    <text evidence="2">The sequence shown here is derived from an EMBL/GenBank/DDBJ whole genome shotgun (WGS) entry which is preliminary data.</text>
</comment>
<dbReference type="EMBL" id="JACHKA010000001">
    <property type="protein sequence ID" value="MBB5984277.1"/>
    <property type="molecule type" value="Genomic_DNA"/>
</dbReference>
<keyword evidence="3" id="KW-1185">Reference proteome</keyword>
<dbReference type="RefSeq" id="WP_184149185.1">
    <property type="nucleotide sequence ID" value="NZ_JACHKA010000001.1"/>
</dbReference>
<evidence type="ECO:0000256" key="1">
    <source>
        <dbReference type="SAM" id="MobiDB-lite"/>
    </source>
</evidence>
<organism evidence="2 3">
    <name type="scientific">Sphingobium lignivorans</name>
    <dbReference type="NCBI Taxonomy" id="2735886"/>
    <lineage>
        <taxon>Bacteria</taxon>
        <taxon>Pseudomonadati</taxon>
        <taxon>Pseudomonadota</taxon>
        <taxon>Alphaproteobacteria</taxon>
        <taxon>Sphingomonadales</taxon>
        <taxon>Sphingomonadaceae</taxon>
        <taxon>Sphingobium</taxon>
    </lineage>
</organism>
<sequence>MSELLPRTGPVARIVSTAERGSSAVPAPVPPRSAHEENESEASYAPTVSRRSSAAADYARLQADIADVLARIDPAGSKGIETASVAERQILAMMPSPVIMLPLPPTDPALVAFVAQVAQSVAERAAQARAAQAHATPIMVEAAAH</sequence>
<evidence type="ECO:0000313" key="2">
    <source>
        <dbReference type="EMBL" id="MBB5984277.1"/>
    </source>
</evidence>
<feature type="region of interest" description="Disordered" evidence="1">
    <location>
        <begin position="1"/>
        <end position="50"/>
    </location>
</feature>
<proteinExistence type="predicted"/>
<protein>
    <submittedName>
        <fullName evidence="2">Uncharacterized protein</fullName>
    </submittedName>
</protein>
<reference evidence="2 3" key="1">
    <citation type="submission" date="2020-08" db="EMBL/GenBank/DDBJ databases">
        <title>Exploring microbial biodiversity for novel pathways involved in the catabolism of aromatic compounds derived from lignin.</title>
        <authorList>
            <person name="Elkins J."/>
        </authorList>
    </citation>
    <scope>NUCLEOTIDE SEQUENCE [LARGE SCALE GENOMIC DNA]</scope>
    <source>
        <strain evidence="2 3">B1D3A</strain>
    </source>
</reference>
<evidence type="ECO:0000313" key="3">
    <source>
        <dbReference type="Proteomes" id="UP001138540"/>
    </source>
</evidence>
<accession>A0ABR6NC85</accession>
<gene>
    <name evidence="2" type="ORF">HNP60_000251</name>
</gene>
<dbReference type="Proteomes" id="UP001138540">
    <property type="component" value="Unassembled WGS sequence"/>
</dbReference>